<evidence type="ECO:0000313" key="3">
    <source>
        <dbReference type="Proteomes" id="UP000289775"/>
    </source>
</evidence>
<comment type="caution">
    <text evidence="2">The sequence shown here is derived from an EMBL/GenBank/DDBJ whole genome shotgun (WGS) entry which is preliminary data.</text>
</comment>
<dbReference type="EMBL" id="JUIW01000003">
    <property type="protein sequence ID" value="RYJ44289.1"/>
    <property type="molecule type" value="Genomic_DNA"/>
</dbReference>
<proteinExistence type="predicted"/>
<reference evidence="2 3" key="1">
    <citation type="submission" date="2014-12" db="EMBL/GenBank/DDBJ databases">
        <title>Genome sequence of Flavobacterium beibuense RSKm HC5.</title>
        <authorList>
            <person name="Kim J.F."/>
            <person name="Song J.Y."/>
            <person name="Kwak M.-J."/>
            <person name="Lee S.-W."/>
        </authorList>
    </citation>
    <scope>NUCLEOTIDE SEQUENCE [LARGE SCALE GENOMIC DNA]</scope>
    <source>
        <strain evidence="2 3">RSKm HC5</strain>
    </source>
</reference>
<dbReference type="Proteomes" id="UP000289775">
    <property type="component" value="Unassembled WGS sequence"/>
</dbReference>
<organism evidence="2 3">
    <name type="scientific">Flavobacterium beibuense</name>
    <dbReference type="NCBI Taxonomy" id="657326"/>
    <lineage>
        <taxon>Bacteria</taxon>
        <taxon>Pseudomonadati</taxon>
        <taxon>Bacteroidota</taxon>
        <taxon>Flavobacteriia</taxon>
        <taxon>Flavobacteriales</taxon>
        <taxon>Flavobacteriaceae</taxon>
        <taxon>Flavobacterium</taxon>
    </lineage>
</organism>
<evidence type="ECO:0000313" key="2">
    <source>
        <dbReference type="EMBL" id="RYJ44289.1"/>
    </source>
</evidence>
<protein>
    <submittedName>
        <fullName evidence="2">Uncharacterized protein</fullName>
    </submittedName>
</protein>
<dbReference type="RefSeq" id="WP_129750062.1">
    <property type="nucleotide sequence ID" value="NZ_JUIW01000003.1"/>
</dbReference>
<name>A0A444WEP8_9FLAO</name>
<accession>A0A444WEP8</accession>
<evidence type="ECO:0000256" key="1">
    <source>
        <dbReference type="SAM" id="Coils"/>
    </source>
</evidence>
<dbReference type="OrthoDB" id="99759at237"/>
<dbReference type="AlphaFoldDB" id="A0A444WEP8"/>
<keyword evidence="1" id="KW-0175">Coiled coil</keyword>
<keyword evidence="3" id="KW-1185">Reference proteome</keyword>
<gene>
    <name evidence="2" type="ORF">NU09_0899</name>
</gene>
<sequence length="130" mass="15645">MESNSDSIYEVLVKLLGIKFKAQYNNSNIIFERFLQIKDMTTDQIHFALILDSQKFIKFRNRNEFIENFIVYLEAELKELDNQFEELQKNAREERWVDENALFLQHEEIGYNGKKLNSMIKKFKSLQKQV</sequence>
<feature type="coiled-coil region" evidence="1">
    <location>
        <begin position="70"/>
        <end position="97"/>
    </location>
</feature>